<evidence type="ECO:0000313" key="1">
    <source>
        <dbReference type="EMBL" id="KAL1844072.1"/>
    </source>
</evidence>
<keyword evidence="2" id="KW-1185">Reference proteome</keyword>
<dbReference type="EMBL" id="JAZHXJ010001763">
    <property type="protein sequence ID" value="KAL1844072.1"/>
    <property type="molecule type" value="Genomic_DNA"/>
</dbReference>
<proteinExistence type="predicted"/>
<organism evidence="1 2">
    <name type="scientific">Phialemonium thermophilum</name>
    <dbReference type="NCBI Taxonomy" id="223376"/>
    <lineage>
        <taxon>Eukaryota</taxon>
        <taxon>Fungi</taxon>
        <taxon>Dikarya</taxon>
        <taxon>Ascomycota</taxon>
        <taxon>Pezizomycotina</taxon>
        <taxon>Sordariomycetes</taxon>
        <taxon>Sordariomycetidae</taxon>
        <taxon>Cephalothecales</taxon>
        <taxon>Cephalothecaceae</taxon>
        <taxon>Phialemonium</taxon>
    </lineage>
</organism>
<dbReference type="Proteomes" id="UP001586593">
    <property type="component" value="Unassembled WGS sequence"/>
</dbReference>
<protein>
    <submittedName>
        <fullName evidence="1">Uncharacterized protein</fullName>
    </submittedName>
</protein>
<comment type="caution">
    <text evidence="1">The sequence shown here is derived from an EMBL/GenBank/DDBJ whole genome shotgun (WGS) entry which is preliminary data.</text>
</comment>
<gene>
    <name evidence="1" type="ORF">VTK73DRAFT_2658</name>
</gene>
<sequence>MSPGKTRGQAYTRDDLDLAKTGAVTVIDSRFSKRHLQHPPREPRRFHHFDQLQPRVRLPQQRPPVLHRALPRVEQRQHLHVHRAQHLLRRQRQVAPPRAACRLPSLLLLCSSAHYSTADGSLAPDFGRPVRRHHALAEHDARPPAQRRHQAAQDARRVLVGPVVQHQLDEVDVGADDGLRLEEVVRLEGHAAPRGQVGGHKGAEGGLDGGLVLDDDLEPGERADERDGVVARGSADLWMLAAAGTTEKYEGTREA</sequence>
<name>A0ABR3VQN5_9PEZI</name>
<evidence type="ECO:0000313" key="2">
    <source>
        <dbReference type="Proteomes" id="UP001586593"/>
    </source>
</evidence>
<reference evidence="1 2" key="1">
    <citation type="journal article" date="2024" name="Commun. Biol.">
        <title>Comparative genomic analysis of thermophilic fungi reveals convergent evolutionary adaptations and gene losses.</title>
        <authorList>
            <person name="Steindorff A.S."/>
            <person name="Aguilar-Pontes M.V."/>
            <person name="Robinson A.J."/>
            <person name="Andreopoulos B."/>
            <person name="LaButti K."/>
            <person name="Kuo A."/>
            <person name="Mondo S."/>
            <person name="Riley R."/>
            <person name="Otillar R."/>
            <person name="Haridas S."/>
            <person name="Lipzen A."/>
            <person name="Grimwood J."/>
            <person name="Schmutz J."/>
            <person name="Clum A."/>
            <person name="Reid I.D."/>
            <person name="Moisan M.C."/>
            <person name="Butler G."/>
            <person name="Nguyen T.T.M."/>
            <person name="Dewar K."/>
            <person name="Conant G."/>
            <person name="Drula E."/>
            <person name="Henrissat B."/>
            <person name="Hansel C."/>
            <person name="Singer S."/>
            <person name="Hutchinson M.I."/>
            <person name="de Vries R.P."/>
            <person name="Natvig D.O."/>
            <person name="Powell A.J."/>
            <person name="Tsang A."/>
            <person name="Grigoriev I.V."/>
        </authorList>
    </citation>
    <scope>NUCLEOTIDE SEQUENCE [LARGE SCALE GENOMIC DNA]</scope>
    <source>
        <strain evidence="1 2">ATCC 24622</strain>
    </source>
</reference>
<accession>A0ABR3VQN5</accession>